<feature type="region of interest" description="Disordered" evidence="1">
    <location>
        <begin position="1"/>
        <end position="68"/>
    </location>
</feature>
<name>A0ABU1PUE0_9PSEU</name>
<feature type="compositionally biased region" description="Basic and acidic residues" evidence="1">
    <location>
        <begin position="1"/>
        <end position="15"/>
    </location>
</feature>
<feature type="compositionally biased region" description="Low complexity" evidence="1">
    <location>
        <begin position="47"/>
        <end position="68"/>
    </location>
</feature>
<organism evidence="2 3">
    <name type="scientific">Saccharothrix longispora</name>
    <dbReference type="NCBI Taxonomy" id="33920"/>
    <lineage>
        <taxon>Bacteria</taxon>
        <taxon>Bacillati</taxon>
        <taxon>Actinomycetota</taxon>
        <taxon>Actinomycetes</taxon>
        <taxon>Pseudonocardiales</taxon>
        <taxon>Pseudonocardiaceae</taxon>
        <taxon>Saccharothrix</taxon>
    </lineage>
</organism>
<proteinExistence type="predicted"/>
<dbReference type="Proteomes" id="UP001268819">
    <property type="component" value="Unassembled WGS sequence"/>
</dbReference>
<accession>A0ABU1PUE0</accession>
<reference evidence="2 3" key="1">
    <citation type="submission" date="2023-07" db="EMBL/GenBank/DDBJ databases">
        <title>Sequencing the genomes of 1000 actinobacteria strains.</title>
        <authorList>
            <person name="Klenk H.-P."/>
        </authorList>
    </citation>
    <scope>NUCLEOTIDE SEQUENCE [LARGE SCALE GENOMIC DNA]</scope>
    <source>
        <strain evidence="2 3">DSM 43749</strain>
    </source>
</reference>
<evidence type="ECO:0000256" key="1">
    <source>
        <dbReference type="SAM" id="MobiDB-lite"/>
    </source>
</evidence>
<evidence type="ECO:0000313" key="2">
    <source>
        <dbReference type="EMBL" id="MDR6594258.1"/>
    </source>
</evidence>
<comment type="caution">
    <text evidence="2">The sequence shown here is derived from an EMBL/GenBank/DDBJ whole genome shotgun (WGS) entry which is preliminary data.</text>
</comment>
<protein>
    <submittedName>
        <fullName evidence="2">Uncharacterized protein</fullName>
    </submittedName>
</protein>
<sequence length="68" mass="6955">MPDSPTDRPSRRWWEDLVPSLGTTTSATGDGNRLHELDEGDNRVPVTLTGPAAGTPAAAAGSPAVPCG</sequence>
<feature type="compositionally biased region" description="Basic and acidic residues" evidence="1">
    <location>
        <begin position="32"/>
        <end position="42"/>
    </location>
</feature>
<dbReference type="RefSeq" id="WP_310307262.1">
    <property type="nucleotide sequence ID" value="NZ_BAAAXB010000001.1"/>
</dbReference>
<dbReference type="EMBL" id="JAVDSG010000001">
    <property type="protein sequence ID" value="MDR6594258.1"/>
    <property type="molecule type" value="Genomic_DNA"/>
</dbReference>
<gene>
    <name evidence="2" type="ORF">J2S66_002642</name>
</gene>
<keyword evidence="3" id="KW-1185">Reference proteome</keyword>
<evidence type="ECO:0000313" key="3">
    <source>
        <dbReference type="Proteomes" id="UP001268819"/>
    </source>
</evidence>